<feature type="domain" description="Helicase ATP-binding" evidence="8">
    <location>
        <begin position="61"/>
        <end position="225"/>
    </location>
</feature>
<dbReference type="Pfam" id="PF07717">
    <property type="entry name" value="OB_NTP_bind"/>
    <property type="match status" value="1"/>
</dbReference>
<evidence type="ECO:0000313" key="11">
    <source>
        <dbReference type="Proteomes" id="UP000270296"/>
    </source>
</evidence>
<dbReference type="InterPro" id="IPR027417">
    <property type="entry name" value="P-loop_NTPase"/>
</dbReference>
<dbReference type="InterPro" id="IPR042035">
    <property type="entry name" value="DEAH_win-hel_dom"/>
</dbReference>
<dbReference type="PROSITE" id="PS51194">
    <property type="entry name" value="HELICASE_CTER"/>
    <property type="match status" value="1"/>
</dbReference>
<keyword evidence="4" id="KW-0378">Hydrolase</keyword>
<dbReference type="GO" id="GO:0003724">
    <property type="term" value="F:RNA helicase activity"/>
    <property type="evidence" value="ECO:0007669"/>
    <property type="project" value="UniProtKB-EC"/>
</dbReference>
<dbReference type="SMART" id="SM00487">
    <property type="entry name" value="DEXDc"/>
    <property type="match status" value="1"/>
</dbReference>
<dbReference type="AlphaFoldDB" id="A0A183IJP2"/>
<dbReference type="EC" id="3.6.4.13" evidence="2"/>
<dbReference type="InterPro" id="IPR001650">
    <property type="entry name" value="Helicase_C-like"/>
</dbReference>
<evidence type="ECO:0000256" key="2">
    <source>
        <dbReference type="ARBA" id="ARBA00012552"/>
    </source>
</evidence>
<reference evidence="12" key="1">
    <citation type="submission" date="2016-06" db="UniProtKB">
        <authorList>
            <consortium name="WormBaseParasite"/>
        </authorList>
    </citation>
    <scope>IDENTIFICATION</scope>
</reference>
<comment type="catalytic activity">
    <reaction evidence="7">
        <text>ATP + H2O = ADP + phosphate + H(+)</text>
        <dbReference type="Rhea" id="RHEA:13065"/>
        <dbReference type="ChEBI" id="CHEBI:15377"/>
        <dbReference type="ChEBI" id="CHEBI:15378"/>
        <dbReference type="ChEBI" id="CHEBI:30616"/>
        <dbReference type="ChEBI" id="CHEBI:43474"/>
        <dbReference type="ChEBI" id="CHEBI:456216"/>
        <dbReference type="EC" id="3.6.4.13"/>
    </reaction>
</comment>
<evidence type="ECO:0000313" key="12">
    <source>
        <dbReference type="WBParaSite" id="SBAD_0000400901-mRNA-1"/>
    </source>
</evidence>
<dbReference type="GO" id="GO:0071013">
    <property type="term" value="C:catalytic step 2 spliceosome"/>
    <property type="evidence" value="ECO:0007669"/>
    <property type="project" value="TreeGrafter"/>
</dbReference>
<keyword evidence="6" id="KW-0067">ATP-binding</keyword>
<organism evidence="12">
    <name type="scientific">Soboliphyme baturini</name>
    <dbReference type="NCBI Taxonomy" id="241478"/>
    <lineage>
        <taxon>Eukaryota</taxon>
        <taxon>Metazoa</taxon>
        <taxon>Ecdysozoa</taxon>
        <taxon>Nematoda</taxon>
        <taxon>Enoplea</taxon>
        <taxon>Dorylaimia</taxon>
        <taxon>Dioctophymatida</taxon>
        <taxon>Dioctophymatoidea</taxon>
        <taxon>Soboliphymatidae</taxon>
        <taxon>Soboliphyme</taxon>
    </lineage>
</organism>
<evidence type="ECO:0000256" key="5">
    <source>
        <dbReference type="ARBA" id="ARBA00022806"/>
    </source>
</evidence>
<dbReference type="OrthoDB" id="10253254at2759"/>
<evidence type="ECO:0000259" key="9">
    <source>
        <dbReference type="PROSITE" id="PS51194"/>
    </source>
</evidence>
<feature type="domain" description="Helicase C-terminal" evidence="9">
    <location>
        <begin position="257"/>
        <end position="427"/>
    </location>
</feature>
<sequence>FLLIINYCKGSTKGRAQKERSIAQVIEECNPRQVFNNPYASLSIQQQRIRLPIFRHRNQIIYLMERYQSIVLVGETGCGKSTQVPQYLYEAGWGKDGIIGVTQPRRVAAVALASRVADERMTMLGNEVGYAVRFDDFTDPEATRIKYLTDGILIREIMKDPLLKQYCVIMIDEVHERNLCTDVILGLLRKIIAKRKDLRVIISSATLDAELYCEYFNFNTSKESDKDTCKILSVEGRNYPVEVFYMKNPVPDYIQATISTILKIHRFEAPSGDILAFLSGQDEVEAVCSILRSEGQKLKNCDRLWVLPAYGALPFKDQVNYLIINSYPVNIFDLFIFISGRCYQHFIDCGFVKLRALHPRTGIESLMLVPISKASAEQRSGRAGRIRPGKAYRMYPEEEYMKLSAHTVPEIQRCNLAPMVLQMKVLGIQNILRFHYLSHRFNHTRELLFALGGKFYRLYFFRWGNRWLKCPFPQCAQSSEEMLSIISMLQIQDVFLFPVGHKHKAVCRKMSVEEGDHLTMLNVFTAFQENGCSQRWCQDHYLNYRGLCRCVEIRLQLLRFLQKFNVPIASCRGRLDCTDRIARCLVSGFFSNAAKLHTTGLYHTVRENFPLKIYKGSAIMYRKEYPPWVVFNEVLSNSMRDITVIDPHLLCEVAPHFYEFGTRLRIL</sequence>
<dbReference type="InterPro" id="IPR011709">
    <property type="entry name" value="DEAD-box_helicase_OB_fold"/>
</dbReference>
<reference evidence="10 11" key="2">
    <citation type="submission" date="2018-11" db="EMBL/GenBank/DDBJ databases">
        <authorList>
            <consortium name="Pathogen Informatics"/>
        </authorList>
    </citation>
    <scope>NUCLEOTIDE SEQUENCE [LARGE SCALE GENOMIC DNA]</scope>
</reference>
<protein>
    <recommendedName>
        <fullName evidence="2">RNA helicase</fullName>
        <ecNumber evidence="2">3.6.4.13</ecNumber>
    </recommendedName>
</protein>
<evidence type="ECO:0000256" key="6">
    <source>
        <dbReference type="ARBA" id="ARBA00022840"/>
    </source>
</evidence>
<proteinExistence type="inferred from homology"/>
<dbReference type="GO" id="GO:0003723">
    <property type="term" value="F:RNA binding"/>
    <property type="evidence" value="ECO:0007669"/>
    <property type="project" value="TreeGrafter"/>
</dbReference>
<dbReference type="PANTHER" id="PTHR18934">
    <property type="entry name" value="ATP-DEPENDENT RNA HELICASE"/>
    <property type="match status" value="1"/>
</dbReference>
<keyword evidence="5" id="KW-0347">Helicase</keyword>
<dbReference type="GO" id="GO:0016787">
    <property type="term" value="F:hydrolase activity"/>
    <property type="evidence" value="ECO:0007669"/>
    <property type="project" value="UniProtKB-KW"/>
</dbReference>
<accession>A0A183IJP2</accession>
<evidence type="ECO:0000256" key="1">
    <source>
        <dbReference type="ARBA" id="ARBA00008792"/>
    </source>
</evidence>
<dbReference type="EMBL" id="UZAM01007978">
    <property type="protein sequence ID" value="VDP02523.1"/>
    <property type="molecule type" value="Genomic_DNA"/>
</dbReference>
<comment type="similarity">
    <text evidence="1">Belongs to the DEAD box helicase family. DEAH subfamily.</text>
</comment>
<dbReference type="GO" id="GO:0005524">
    <property type="term" value="F:ATP binding"/>
    <property type="evidence" value="ECO:0007669"/>
    <property type="project" value="UniProtKB-KW"/>
</dbReference>
<gene>
    <name evidence="10" type="ORF">SBAD_LOCUS3835</name>
</gene>
<name>A0A183IJP2_9BILA</name>
<dbReference type="CDD" id="cd18791">
    <property type="entry name" value="SF2_C_RHA"/>
    <property type="match status" value="1"/>
</dbReference>
<dbReference type="WBParaSite" id="SBAD_0000400901-mRNA-1">
    <property type="protein sequence ID" value="SBAD_0000400901-mRNA-1"/>
    <property type="gene ID" value="SBAD_0000400901"/>
</dbReference>
<evidence type="ECO:0000259" key="8">
    <source>
        <dbReference type="PROSITE" id="PS51192"/>
    </source>
</evidence>
<dbReference type="Gene3D" id="1.10.10.2130">
    <property type="entry name" value="DEAH helicase family, winged-helix domain"/>
    <property type="match status" value="1"/>
</dbReference>
<dbReference type="SUPFAM" id="SSF52540">
    <property type="entry name" value="P-loop containing nucleoside triphosphate hydrolases"/>
    <property type="match status" value="1"/>
</dbReference>
<evidence type="ECO:0000256" key="7">
    <source>
        <dbReference type="ARBA" id="ARBA00047984"/>
    </source>
</evidence>
<dbReference type="PANTHER" id="PTHR18934:SF136">
    <property type="entry name" value="ATP-DEPENDENT RNA HELICASE DHX35-RELATED"/>
    <property type="match status" value="1"/>
</dbReference>
<dbReference type="Gene3D" id="3.40.50.300">
    <property type="entry name" value="P-loop containing nucleotide triphosphate hydrolases"/>
    <property type="match status" value="2"/>
</dbReference>
<dbReference type="Proteomes" id="UP000270296">
    <property type="component" value="Unassembled WGS sequence"/>
</dbReference>
<dbReference type="InterPro" id="IPR014001">
    <property type="entry name" value="Helicase_ATP-bd"/>
</dbReference>
<evidence type="ECO:0000256" key="4">
    <source>
        <dbReference type="ARBA" id="ARBA00022801"/>
    </source>
</evidence>
<keyword evidence="11" id="KW-1185">Reference proteome</keyword>
<keyword evidence="3" id="KW-0547">Nucleotide-binding</keyword>
<evidence type="ECO:0000256" key="3">
    <source>
        <dbReference type="ARBA" id="ARBA00022741"/>
    </source>
</evidence>
<dbReference type="PROSITE" id="PS51192">
    <property type="entry name" value="HELICASE_ATP_BIND_1"/>
    <property type="match status" value="1"/>
</dbReference>
<evidence type="ECO:0000313" key="10">
    <source>
        <dbReference type="EMBL" id="VDP02523.1"/>
    </source>
</evidence>
<dbReference type="FunFam" id="3.40.50.300:FF:000578">
    <property type="entry name" value="probable ATP-dependent RNA helicase DHX35"/>
    <property type="match status" value="1"/>
</dbReference>